<sequence length="47" mass="5287">MQNNHQFYVVIALIRIYKGSTDAILISGNKDGYPWSIPGAFYLAARL</sequence>
<evidence type="ECO:0000313" key="1">
    <source>
        <dbReference type="EMBL" id="QFS46492.1"/>
    </source>
</evidence>
<dbReference type="KEGG" id="nsh:GXM_03973"/>
<name>A0A5P8W1F3_9NOSO</name>
<reference evidence="1 2" key="1">
    <citation type="submission" date="2019-10" db="EMBL/GenBank/DDBJ databases">
        <title>Genomic and transcriptomic insights into the perfect genentic adaptation of a filamentous nitrogen-fixing cyanobacterium to rice fields.</title>
        <authorList>
            <person name="Chen Z."/>
        </authorList>
    </citation>
    <scope>NUCLEOTIDE SEQUENCE [LARGE SCALE GENOMIC DNA]</scope>
    <source>
        <strain evidence="1">CCNUC1</strain>
    </source>
</reference>
<dbReference type="EMBL" id="CP045226">
    <property type="protein sequence ID" value="QFS46492.1"/>
    <property type="molecule type" value="Genomic_DNA"/>
</dbReference>
<dbReference type="Proteomes" id="UP000326678">
    <property type="component" value="Chromosome Gxm1"/>
</dbReference>
<accession>A0A5P8W1F3</accession>
<dbReference type="AlphaFoldDB" id="A0A5P8W1F3"/>
<protein>
    <submittedName>
        <fullName evidence="1">Uncharacterized protein</fullName>
    </submittedName>
</protein>
<gene>
    <name evidence="1" type="ORF">GXM_03973</name>
</gene>
<organism evidence="1 2">
    <name type="scientific">Nostoc sphaeroides CCNUC1</name>
    <dbReference type="NCBI Taxonomy" id="2653204"/>
    <lineage>
        <taxon>Bacteria</taxon>
        <taxon>Bacillati</taxon>
        <taxon>Cyanobacteriota</taxon>
        <taxon>Cyanophyceae</taxon>
        <taxon>Nostocales</taxon>
        <taxon>Nostocaceae</taxon>
        <taxon>Nostoc</taxon>
    </lineage>
</organism>
<evidence type="ECO:0000313" key="2">
    <source>
        <dbReference type="Proteomes" id="UP000326678"/>
    </source>
</evidence>
<keyword evidence="2" id="KW-1185">Reference proteome</keyword>
<proteinExistence type="predicted"/>